<feature type="transmembrane region" description="Helical" evidence="1">
    <location>
        <begin position="85"/>
        <end position="106"/>
    </location>
</feature>
<evidence type="ECO:0000313" key="2">
    <source>
        <dbReference type="EMBL" id="GAP43229.1"/>
    </source>
</evidence>
<protein>
    <submittedName>
        <fullName evidence="2">Uncharacterized membrane protein</fullName>
    </submittedName>
</protein>
<dbReference type="PANTHER" id="PTHR31876">
    <property type="entry name" value="COV-LIKE PROTEIN 1"/>
    <property type="match status" value="1"/>
</dbReference>
<gene>
    <name evidence="2" type="ORF">TBC1_111379</name>
</gene>
<dbReference type="STRING" id="1678841.TBC1_111379"/>
<keyword evidence="1" id="KW-1133">Transmembrane helix</keyword>
<dbReference type="AlphaFoldDB" id="A0A0S7BS52"/>
<evidence type="ECO:0000313" key="3">
    <source>
        <dbReference type="Proteomes" id="UP000053091"/>
    </source>
</evidence>
<dbReference type="PANTHER" id="PTHR31876:SF26">
    <property type="entry name" value="PROTEIN LIKE COV 2"/>
    <property type="match status" value="1"/>
</dbReference>
<sequence length="232" mass="25677">MRSLPNFALPSGNSGNIQVCILLTAIYMKNQNRVSKKLLTWFLQGLLFTAPVALTIYIIVVSFTFIDGILTDVIFNILGFRIPGLGLVVILAMITLIGFLGSSIVFKPLLSYLDKLISQAPLVKIIYTSIKDFMSAFVGKERRFTEPVLVKVSREANLEKMGFITQKDLSMLGIPETKVAVYLPHSYNFSGNLFIVPVENITPLNAPPAEVMKFIVTAGVTSLENKSLRQTE</sequence>
<keyword evidence="1" id="KW-0472">Membrane</keyword>
<keyword evidence="1" id="KW-0812">Transmembrane</keyword>
<feature type="transmembrane region" description="Helical" evidence="1">
    <location>
        <begin position="38"/>
        <end position="65"/>
    </location>
</feature>
<evidence type="ECO:0000256" key="1">
    <source>
        <dbReference type="SAM" id="Phobius"/>
    </source>
</evidence>
<reference evidence="2" key="1">
    <citation type="journal article" date="2015" name="Genome Announc.">
        <title>Draft Genome Sequence of Bacteroidales Strain TBC1, a Novel Isolate from a Methanogenic Wastewater Treatment System.</title>
        <authorList>
            <person name="Tourlousse D.M."/>
            <person name="Matsuura N."/>
            <person name="Sun L."/>
            <person name="Toyonaga M."/>
            <person name="Kuroda K."/>
            <person name="Ohashi A."/>
            <person name="Cruz R."/>
            <person name="Yamaguchi T."/>
            <person name="Sekiguchi Y."/>
        </authorList>
    </citation>
    <scope>NUCLEOTIDE SEQUENCE [LARGE SCALE GENOMIC DNA]</scope>
    <source>
        <strain evidence="2">TBC1</strain>
    </source>
</reference>
<keyword evidence="3" id="KW-1185">Reference proteome</keyword>
<dbReference type="InterPro" id="IPR007462">
    <property type="entry name" value="COV1-like"/>
</dbReference>
<accession>A0A0S7BS52</accession>
<organism evidence="2">
    <name type="scientific">Lentimicrobium saccharophilum</name>
    <dbReference type="NCBI Taxonomy" id="1678841"/>
    <lineage>
        <taxon>Bacteria</taxon>
        <taxon>Pseudomonadati</taxon>
        <taxon>Bacteroidota</taxon>
        <taxon>Bacteroidia</taxon>
        <taxon>Bacteroidales</taxon>
        <taxon>Lentimicrobiaceae</taxon>
        <taxon>Lentimicrobium</taxon>
    </lineage>
</organism>
<dbReference type="Pfam" id="PF04367">
    <property type="entry name" value="DUF502"/>
    <property type="match status" value="1"/>
</dbReference>
<dbReference type="Proteomes" id="UP000053091">
    <property type="component" value="Unassembled WGS sequence"/>
</dbReference>
<proteinExistence type="predicted"/>
<name>A0A0S7BS52_9BACT</name>
<dbReference type="EMBL" id="DF968182">
    <property type="protein sequence ID" value="GAP43229.1"/>
    <property type="molecule type" value="Genomic_DNA"/>
</dbReference>